<proteinExistence type="predicted"/>
<protein>
    <submittedName>
        <fullName evidence="1">Fur-regulated basic protein FbpA</fullName>
    </submittedName>
</protein>
<sequence length="57" mass="6762">MSFFTPPKIDKEQIIDTLLENQLFKMPDGRQLYEATEEELRLLICSEIDNHQTFCDL</sequence>
<accession>A0ABV6K8L8</accession>
<dbReference type="Pfam" id="PF13076">
    <property type="entry name" value="Fur_reg_FbpA"/>
    <property type="match status" value="1"/>
</dbReference>
<dbReference type="Proteomes" id="UP001589838">
    <property type="component" value="Unassembled WGS sequence"/>
</dbReference>
<evidence type="ECO:0000313" key="2">
    <source>
        <dbReference type="Proteomes" id="UP001589838"/>
    </source>
</evidence>
<keyword evidence="2" id="KW-1185">Reference proteome</keyword>
<organism evidence="1 2">
    <name type="scientific">Halalkalibacter kiskunsagensis</name>
    <dbReference type="NCBI Taxonomy" id="1548599"/>
    <lineage>
        <taxon>Bacteria</taxon>
        <taxon>Bacillati</taxon>
        <taxon>Bacillota</taxon>
        <taxon>Bacilli</taxon>
        <taxon>Bacillales</taxon>
        <taxon>Bacillaceae</taxon>
        <taxon>Halalkalibacter</taxon>
    </lineage>
</organism>
<evidence type="ECO:0000313" key="1">
    <source>
        <dbReference type="EMBL" id="MFC0469644.1"/>
    </source>
</evidence>
<gene>
    <name evidence="1" type="primary">fbpA</name>
    <name evidence="1" type="ORF">ACFFHM_03640</name>
</gene>
<comment type="caution">
    <text evidence="1">The sequence shown here is derived from an EMBL/GenBank/DDBJ whole genome shotgun (WGS) entry which is preliminary data.</text>
</comment>
<name>A0ABV6K8L8_9BACI</name>
<dbReference type="RefSeq" id="WP_335962163.1">
    <property type="nucleotide sequence ID" value="NZ_JAXBLX010000025.1"/>
</dbReference>
<dbReference type="InterPro" id="IPR025072">
    <property type="entry name" value="Fur_reg_FbpA"/>
</dbReference>
<dbReference type="EMBL" id="JBHLUX010000008">
    <property type="protein sequence ID" value="MFC0469644.1"/>
    <property type="molecule type" value="Genomic_DNA"/>
</dbReference>
<reference evidence="1 2" key="1">
    <citation type="submission" date="2024-09" db="EMBL/GenBank/DDBJ databases">
        <authorList>
            <person name="Sun Q."/>
            <person name="Mori K."/>
        </authorList>
    </citation>
    <scope>NUCLEOTIDE SEQUENCE [LARGE SCALE GENOMIC DNA]</scope>
    <source>
        <strain evidence="1 2">NCAIM B.02610</strain>
    </source>
</reference>